<dbReference type="Pfam" id="PF00664">
    <property type="entry name" value="ABC_membrane"/>
    <property type="match status" value="1"/>
</dbReference>
<feature type="transmembrane region" description="Helical" evidence="5">
    <location>
        <begin position="72"/>
        <end position="89"/>
    </location>
</feature>
<evidence type="ECO:0000259" key="6">
    <source>
        <dbReference type="PROSITE" id="PS50929"/>
    </source>
</evidence>
<keyword evidence="7" id="KW-0547">Nucleotide-binding</keyword>
<feature type="transmembrane region" description="Helical" evidence="5">
    <location>
        <begin position="251"/>
        <end position="273"/>
    </location>
</feature>
<feature type="transmembrane region" description="Helical" evidence="5">
    <location>
        <begin position="279"/>
        <end position="299"/>
    </location>
</feature>
<evidence type="ECO:0000256" key="3">
    <source>
        <dbReference type="ARBA" id="ARBA00022989"/>
    </source>
</evidence>
<evidence type="ECO:0000256" key="5">
    <source>
        <dbReference type="SAM" id="Phobius"/>
    </source>
</evidence>
<dbReference type="SUPFAM" id="SSF52540">
    <property type="entry name" value="P-loop containing nucleoside triphosphate hydrolases"/>
    <property type="match status" value="1"/>
</dbReference>
<organism evidence="7 8">
    <name type="scientific">Brevibacterium daeguense</name>
    <dbReference type="NCBI Taxonomy" id="909936"/>
    <lineage>
        <taxon>Bacteria</taxon>
        <taxon>Bacillati</taxon>
        <taxon>Actinomycetota</taxon>
        <taxon>Actinomycetes</taxon>
        <taxon>Micrococcales</taxon>
        <taxon>Brevibacteriaceae</taxon>
        <taxon>Brevibacterium</taxon>
    </lineage>
</organism>
<dbReference type="RefSeq" id="WP_236862563.1">
    <property type="nucleotide sequence ID" value="NZ_BAABAZ010000006.1"/>
</dbReference>
<dbReference type="InterPro" id="IPR011527">
    <property type="entry name" value="ABC1_TM_dom"/>
</dbReference>
<evidence type="ECO:0000256" key="2">
    <source>
        <dbReference type="ARBA" id="ARBA00022692"/>
    </source>
</evidence>
<proteinExistence type="predicted"/>
<dbReference type="PROSITE" id="PS50929">
    <property type="entry name" value="ABC_TM1F"/>
    <property type="match status" value="1"/>
</dbReference>
<name>A0ABP8EKS0_9MICO</name>
<comment type="subcellular location">
    <subcellularLocation>
        <location evidence="1">Cell membrane</location>
        <topology evidence="1">Multi-pass membrane protein</topology>
    </subcellularLocation>
</comment>
<dbReference type="Proteomes" id="UP001501586">
    <property type="component" value="Unassembled WGS sequence"/>
</dbReference>
<dbReference type="Gene3D" id="1.20.1560.10">
    <property type="entry name" value="ABC transporter type 1, transmembrane domain"/>
    <property type="match status" value="1"/>
</dbReference>
<dbReference type="InterPro" id="IPR036640">
    <property type="entry name" value="ABC1_TM_sf"/>
</dbReference>
<dbReference type="PANTHER" id="PTHR24221">
    <property type="entry name" value="ATP-BINDING CASSETTE SUB-FAMILY B"/>
    <property type="match status" value="1"/>
</dbReference>
<evidence type="ECO:0000313" key="7">
    <source>
        <dbReference type="EMBL" id="GAA4284586.1"/>
    </source>
</evidence>
<feature type="domain" description="ABC transmembrane type-1" evidence="6">
    <location>
        <begin position="40"/>
        <end position="307"/>
    </location>
</feature>
<accession>A0ABP8EKS0</accession>
<reference evidence="8" key="1">
    <citation type="journal article" date="2019" name="Int. J. Syst. Evol. Microbiol.">
        <title>The Global Catalogue of Microorganisms (GCM) 10K type strain sequencing project: providing services to taxonomists for standard genome sequencing and annotation.</title>
        <authorList>
            <consortium name="The Broad Institute Genomics Platform"/>
            <consortium name="The Broad Institute Genome Sequencing Center for Infectious Disease"/>
            <person name="Wu L."/>
            <person name="Ma J."/>
        </authorList>
    </citation>
    <scope>NUCLEOTIDE SEQUENCE [LARGE SCALE GENOMIC DNA]</scope>
    <source>
        <strain evidence="8">JCM 17458</strain>
    </source>
</reference>
<feature type="transmembrane region" description="Helical" evidence="5">
    <location>
        <begin position="40"/>
        <end position="60"/>
    </location>
</feature>
<feature type="transmembrane region" description="Helical" evidence="5">
    <location>
        <begin position="139"/>
        <end position="164"/>
    </location>
</feature>
<evidence type="ECO:0000256" key="4">
    <source>
        <dbReference type="ARBA" id="ARBA00023136"/>
    </source>
</evidence>
<protein>
    <submittedName>
        <fullName evidence="7">ABC transporter ATP-binding protein</fullName>
    </submittedName>
</protein>
<comment type="caution">
    <text evidence="7">The sequence shown here is derived from an EMBL/GenBank/DDBJ whole genome shotgun (WGS) entry which is preliminary data.</text>
</comment>
<dbReference type="SUPFAM" id="SSF90123">
    <property type="entry name" value="ABC transporter transmembrane region"/>
    <property type="match status" value="1"/>
</dbReference>
<keyword evidence="4 5" id="KW-0472">Membrane</keyword>
<evidence type="ECO:0000256" key="1">
    <source>
        <dbReference type="ARBA" id="ARBA00004651"/>
    </source>
</evidence>
<dbReference type="Pfam" id="PF00005">
    <property type="entry name" value="ABC_tran"/>
    <property type="match status" value="1"/>
</dbReference>
<dbReference type="InterPro" id="IPR003439">
    <property type="entry name" value="ABC_transporter-like_ATP-bd"/>
</dbReference>
<dbReference type="InterPro" id="IPR027417">
    <property type="entry name" value="P-loop_NTPase"/>
</dbReference>
<dbReference type="InterPro" id="IPR039421">
    <property type="entry name" value="Type_1_exporter"/>
</dbReference>
<keyword evidence="8" id="KW-1185">Reference proteome</keyword>
<keyword evidence="3 5" id="KW-1133">Transmembrane helix</keyword>
<evidence type="ECO:0000313" key="8">
    <source>
        <dbReference type="Proteomes" id="UP001501586"/>
    </source>
</evidence>
<sequence length="543" mass="57919">MKPLLEARGMTAAAPADEAEAVRSTVRLPKLAAGARRWHLAGLLACGLLTAALAGASAWATHTAMSTSRQSLVFVILGAALGIGAVRALERVLAERLGQHYIHRIRVLLIGSALRGNEKTSPGVIIARTTNDLTAVRNWVALGIAPLIVTVPLVLGVVVVLALIHPALAFALLMVCSLMVAVFAAVSGVVFERARAVRRMRGRLAATTADTVNALDSIRTNGGENRERNHIDRIGSKVVEAAIHRSRATGVLRGTAATAGALATAVVVVLGVFGTVSVAQVTAALLVVGIIATPLNDLGRVVEYRQNFKAARRVLLPALEQAPVDERTREFDVALDRADEDGCYTFEARNLVFADDRRVPTLLARAGNRIRIESEDPEAVSALLEAVAGIGRNRAGVVRIAGIDMSRAEGAVRRRVLGVARGSDLLPRGTIDRAIRYRDPSSGPDDAERIVRQLGLDEVIAQLPRQEKTPLKRGGEPLTGSQRGLVHLARAAFGSPEVLVIDRLLETLDHAARARVDALVADYPGVVITTDGRLPGTWRRWVL</sequence>
<dbReference type="EMBL" id="BAABAZ010000006">
    <property type="protein sequence ID" value="GAA4284586.1"/>
    <property type="molecule type" value="Genomic_DNA"/>
</dbReference>
<dbReference type="Gene3D" id="3.40.50.300">
    <property type="entry name" value="P-loop containing nucleotide triphosphate hydrolases"/>
    <property type="match status" value="1"/>
</dbReference>
<dbReference type="GO" id="GO:0005524">
    <property type="term" value="F:ATP binding"/>
    <property type="evidence" value="ECO:0007669"/>
    <property type="project" value="UniProtKB-KW"/>
</dbReference>
<feature type="transmembrane region" description="Helical" evidence="5">
    <location>
        <begin position="170"/>
        <end position="191"/>
    </location>
</feature>
<gene>
    <name evidence="7" type="ORF">GCM10022261_21170</name>
</gene>
<keyword evidence="2 5" id="KW-0812">Transmembrane</keyword>
<dbReference type="PANTHER" id="PTHR24221:SF654">
    <property type="entry name" value="ATP-BINDING CASSETTE SUB-FAMILY B MEMBER 6"/>
    <property type="match status" value="1"/>
</dbReference>
<keyword evidence="7" id="KW-0067">ATP-binding</keyword>